<evidence type="ECO:0000313" key="1">
    <source>
        <dbReference type="EMBL" id="SFK78524.1"/>
    </source>
</evidence>
<reference evidence="2" key="1">
    <citation type="submission" date="2016-10" db="EMBL/GenBank/DDBJ databases">
        <authorList>
            <person name="Varghese N."/>
            <person name="Submissions S."/>
        </authorList>
    </citation>
    <scope>NUCLEOTIDE SEQUENCE [LARGE SCALE GENOMIC DNA]</scope>
    <source>
        <strain evidence="2">DSM 16108</strain>
    </source>
</reference>
<dbReference type="Pfam" id="PF11148">
    <property type="entry name" value="DUF2922"/>
    <property type="match status" value="1"/>
</dbReference>
<keyword evidence="2" id="KW-1185">Reference proteome</keyword>
<dbReference type="EMBL" id="FOSJ01000117">
    <property type="protein sequence ID" value="SFK78524.1"/>
    <property type="molecule type" value="Genomic_DNA"/>
</dbReference>
<accession>A0A1I4CBH0</accession>
<protein>
    <recommendedName>
        <fullName evidence="3">DUF2922 domain-containing protein</fullName>
    </recommendedName>
</protein>
<dbReference type="OrthoDB" id="2454247at2"/>
<proteinExistence type="predicted"/>
<dbReference type="RefSeq" id="WP_072693520.1">
    <property type="nucleotide sequence ID" value="NZ_FOSJ01000117.1"/>
</dbReference>
<dbReference type="Proteomes" id="UP000199589">
    <property type="component" value="Unassembled WGS sequence"/>
</dbReference>
<gene>
    <name evidence="1" type="ORF">SAMN04488569_11173</name>
</gene>
<dbReference type="STRING" id="258723.GCA_900169305_01782"/>
<name>A0A1I4CBH0_9LACT</name>
<organism evidence="1 2">
    <name type="scientific">Marinilactibacillus piezotolerans</name>
    <dbReference type="NCBI Taxonomy" id="258723"/>
    <lineage>
        <taxon>Bacteria</taxon>
        <taxon>Bacillati</taxon>
        <taxon>Bacillota</taxon>
        <taxon>Bacilli</taxon>
        <taxon>Lactobacillales</taxon>
        <taxon>Carnobacteriaceae</taxon>
        <taxon>Marinilactibacillus</taxon>
    </lineage>
</organism>
<dbReference type="AlphaFoldDB" id="A0A1I4CBH0"/>
<evidence type="ECO:0000313" key="2">
    <source>
        <dbReference type="Proteomes" id="UP000199589"/>
    </source>
</evidence>
<evidence type="ECO:0008006" key="3">
    <source>
        <dbReference type="Google" id="ProtNLM"/>
    </source>
</evidence>
<dbReference type="InterPro" id="IPR021321">
    <property type="entry name" value="DUF2922"/>
</dbReference>
<sequence length="74" mass="8275">MSTTLELRFKTGEGKSKTLGISQPVMGLDSEVVEAAMQKVVDQNMFEKEGVNLFESIKGARYVTRTVDELFETE</sequence>